<reference evidence="3" key="1">
    <citation type="submission" date="2018-06" db="EMBL/GenBank/DDBJ databases">
        <title>Genome assembly of Danube salmon.</title>
        <authorList>
            <person name="Macqueen D.J."/>
            <person name="Gundappa M.K."/>
        </authorList>
    </citation>
    <scope>NUCLEOTIDE SEQUENCE [LARGE SCALE GENOMIC DNA]</scope>
</reference>
<name>A0A4W5KDW9_9TELE</name>
<reference evidence="2" key="3">
    <citation type="submission" date="2025-09" db="UniProtKB">
        <authorList>
            <consortium name="Ensembl"/>
        </authorList>
    </citation>
    <scope>IDENTIFICATION</scope>
</reference>
<feature type="region of interest" description="Disordered" evidence="1">
    <location>
        <begin position="21"/>
        <end position="47"/>
    </location>
</feature>
<feature type="compositionally biased region" description="Acidic residues" evidence="1">
    <location>
        <begin position="38"/>
        <end position="47"/>
    </location>
</feature>
<reference evidence="2" key="2">
    <citation type="submission" date="2025-08" db="UniProtKB">
        <authorList>
            <consortium name="Ensembl"/>
        </authorList>
    </citation>
    <scope>IDENTIFICATION</scope>
</reference>
<accession>A0A4W5KDW9</accession>
<evidence type="ECO:0000313" key="2">
    <source>
        <dbReference type="Ensembl" id="ENSHHUP00000014332.1"/>
    </source>
</evidence>
<dbReference type="Ensembl" id="ENSHHUT00000014816.1">
    <property type="protein sequence ID" value="ENSHHUP00000014332.1"/>
    <property type="gene ID" value="ENSHHUG00000008874.1"/>
</dbReference>
<proteinExistence type="predicted"/>
<protein>
    <submittedName>
        <fullName evidence="2">Uncharacterized protein</fullName>
    </submittedName>
</protein>
<evidence type="ECO:0000313" key="3">
    <source>
        <dbReference type="Proteomes" id="UP000314982"/>
    </source>
</evidence>
<keyword evidence="3" id="KW-1185">Reference proteome</keyword>
<dbReference type="PANTHER" id="PTHR13399">
    <property type="entry name" value="TRANSLOCON-ASSOCIATED PROTEIN TRAP , GAMMA SUBUNIT"/>
    <property type="match status" value="1"/>
</dbReference>
<dbReference type="GO" id="GO:0005783">
    <property type="term" value="C:endoplasmic reticulum"/>
    <property type="evidence" value="ECO:0007669"/>
    <property type="project" value="TreeGrafter"/>
</dbReference>
<dbReference type="Proteomes" id="UP000314982">
    <property type="component" value="Unassembled WGS sequence"/>
</dbReference>
<organism evidence="2 3">
    <name type="scientific">Hucho hucho</name>
    <name type="common">huchen</name>
    <dbReference type="NCBI Taxonomy" id="62062"/>
    <lineage>
        <taxon>Eukaryota</taxon>
        <taxon>Metazoa</taxon>
        <taxon>Chordata</taxon>
        <taxon>Craniata</taxon>
        <taxon>Vertebrata</taxon>
        <taxon>Euteleostomi</taxon>
        <taxon>Actinopterygii</taxon>
        <taxon>Neopterygii</taxon>
        <taxon>Teleostei</taxon>
        <taxon>Protacanthopterygii</taxon>
        <taxon>Salmoniformes</taxon>
        <taxon>Salmonidae</taxon>
        <taxon>Salmoninae</taxon>
        <taxon>Hucho</taxon>
    </lineage>
</organism>
<dbReference type="PANTHER" id="PTHR13399:SF4">
    <property type="entry name" value="TBC1 DOMAIN FAMILY MEMBER 30"/>
    <property type="match status" value="1"/>
</dbReference>
<sequence length="82" mass="8810">MAVFPFPQLAELREKYTYNITPFPTSNPNGSGGLGGCEGDEDEDEDDDAVVTAALGCLGPLGGLLAPELQRYQRHIKGWSDP</sequence>
<dbReference type="AlphaFoldDB" id="A0A4W5KDW9"/>
<dbReference type="STRING" id="62062.ENSHHUP00000014332"/>
<evidence type="ECO:0000256" key="1">
    <source>
        <dbReference type="SAM" id="MobiDB-lite"/>
    </source>
</evidence>